<keyword evidence="3" id="KW-0378">Hydrolase</keyword>
<feature type="domain" description="VRR-NUC" evidence="4">
    <location>
        <begin position="1"/>
        <end position="92"/>
    </location>
</feature>
<organism evidence="5">
    <name type="scientific">uncultured Caudovirales phage</name>
    <dbReference type="NCBI Taxonomy" id="2100421"/>
    <lineage>
        <taxon>Viruses</taxon>
        <taxon>Duplodnaviria</taxon>
        <taxon>Heunggongvirae</taxon>
        <taxon>Uroviricota</taxon>
        <taxon>Caudoviricetes</taxon>
        <taxon>Peduoviridae</taxon>
        <taxon>Maltschvirus</taxon>
        <taxon>Maltschvirus maltsch</taxon>
    </lineage>
</organism>
<name>A0A6J5M6U5_9CAUD</name>
<dbReference type="EMBL" id="LR796681">
    <property type="protein sequence ID" value="CAB4158497.1"/>
    <property type="molecule type" value="Genomic_DNA"/>
</dbReference>
<accession>A0A6J5M6U5</accession>
<dbReference type="GO" id="GO:0004518">
    <property type="term" value="F:nuclease activity"/>
    <property type="evidence" value="ECO:0007669"/>
    <property type="project" value="UniProtKB-KW"/>
</dbReference>
<dbReference type="Pfam" id="PF08774">
    <property type="entry name" value="VRR_NUC"/>
    <property type="match status" value="1"/>
</dbReference>
<evidence type="ECO:0000256" key="1">
    <source>
        <dbReference type="ARBA" id="ARBA00001946"/>
    </source>
</evidence>
<evidence type="ECO:0000313" key="6">
    <source>
        <dbReference type="EMBL" id="CAB4158497.1"/>
    </source>
</evidence>
<reference evidence="5" key="1">
    <citation type="submission" date="2020-04" db="EMBL/GenBank/DDBJ databases">
        <authorList>
            <person name="Chiriac C."/>
            <person name="Salcher M."/>
            <person name="Ghai R."/>
            <person name="Kavagutti S V."/>
        </authorList>
    </citation>
    <scope>NUCLEOTIDE SEQUENCE</scope>
</reference>
<proteinExistence type="predicted"/>
<comment type="cofactor">
    <cofactor evidence="1">
        <name>Mg(2+)</name>
        <dbReference type="ChEBI" id="CHEBI:18420"/>
    </cofactor>
</comment>
<dbReference type="Gene3D" id="3.40.1350.10">
    <property type="match status" value="1"/>
</dbReference>
<protein>
    <submittedName>
        <fullName evidence="5">VRR-NUC domain containing protein</fullName>
    </submittedName>
</protein>
<dbReference type="SMART" id="SM00990">
    <property type="entry name" value="VRR_NUC"/>
    <property type="match status" value="1"/>
</dbReference>
<dbReference type="GO" id="GO:0003676">
    <property type="term" value="F:nucleic acid binding"/>
    <property type="evidence" value="ECO:0007669"/>
    <property type="project" value="InterPro"/>
</dbReference>
<evidence type="ECO:0000256" key="3">
    <source>
        <dbReference type="ARBA" id="ARBA00022801"/>
    </source>
</evidence>
<sequence>MRESAFAKQIEYLLELGGWRWCHYEPAVRQSGTWATPLRGDKGEPDYRAVRSGRLVFVEIKGDGGRLSAHQKAWIADLLEAGVETYVWHPEDLETAKKVLR</sequence>
<dbReference type="InterPro" id="IPR011856">
    <property type="entry name" value="tRNA_endonuc-like_dom_sf"/>
</dbReference>
<keyword evidence="2" id="KW-0540">Nuclease</keyword>
<dbReference type="EMBL" id="LR796410">
    <property type="protein sequence ID" value="CAB4142444.1"/>
    <property type="molecule type" value="Genomic_DNA"/>
</dbReference>
<evidence type="ECO:0000256" key="2">
    <source>
        <dbReference type="ARBA" id="ARBA00022722"/>
    </source>
</evidence>
<evidence type="ECO:0000259" key="4">
    <source>
        <dbReference type="SMART" id="SM00990"/>
    </source>
</evidence>
<evidence type="ECO:0000313" key="5">
    <source>
        <dbReference type="EMBL" id="CAB4142444.1"/>
    </source>
</evidence>
<dbReference type="GO" id="GO:0016788">
    <property type="term" value="F:hydrolase activity, acting on ester bonds"/>
    <property type="evidence" value="ECO:0007669"/>
    <property type="project" value="InterPro"/>
</dbReference>
<gene>
    <name evidence="5" type="ORF">UFOVP433_11</name>
    <name evidence="6" type="ORF">UFOVP702_14</name>
</gene>
<dbReference type="InterPro" id="IPR014883">
    <property type="entry name" value="VRR_NUC"/>
</dbReference>